<dbReference type="PANTHER" id="PTHR43591">
    <property type="entry name" value="METHYLTRANSFERASE"/>
    <property type="match status" value="1"/>
</dbReference>
<evidence type="ECO:0000313" key="5">
    <source>
        <dbReference type="EMBL" id="KAG2225188.1"/>
    </source>
</evidence>
<dbReference type="PROSITE" id="PS01184">
    <property type="entry name" value="UBIE_2"/>
    <property type="match status" value="1"/>
</dbReference>
<sequence length="300" mass="34427">SSSSNGDSSDTEDGYIEPKFPISQYEYLEGRNFRYSTDAPSFLPCDDEENERLQLNYLLFKPYFPPIEDGLKEGIRVLTVRLGPGFWAKEMAETFPNSHFTGIDQTIYPISDTPRNCHFRIANAPEGLPFPDDTFDYVTQHDAMFTYTEEDWYKVVNEIVRVTKPGGWIQLVETSGILQDVGPNLSIWLMRVSVSLQTRNIQLKFGPKLHEVLEASHGVTDITYSHRSIPLGWLGKIGDLGLECVERMFGAMKPRMCDDWSISAEKYEKMAQAAAKECREFKSWTNIHYAYCRKKFPDEP</sequence>
<feature type="domain" description="Methyltransferase" evidence="4">
    <location>
        <begin position="77"/>
        <end position="167"/>
    </location>
</feature>
<dbReference type="GO" id="GO:0032259">
    <property type="term" value="P:methylation"/>
    <property type="evidence" value="ECO:0007669"/>
    <property type="project" value="UniProtKB-KW"/>
</dbReference>
<dbReference type="GO" id="GO:0008168">
    <property type="term" value="F:methyltransferase activity"/>
    <property type="evidence" value="ECO:0007669"/>
    <property type="project" value="UniProtKB-KW"/>
</dbReference>
<keyword evidence="3" id="KW-0949">S-adenosyl-L-methionine</keyword>
<organism evidence="5 6">
    <name type="scientific">Circinella minor</name>
    <dbReference type="NCBI Taxonomy" id="1195481"/>
    <lineage>
        <taxon>Eukaryota</taxon>
        <taxon>Fungi</taxon>
        <taxon>Fungi incertae sedis</taxon>
        <taxon>Mucoromycota</taxon>
        <taxon>Mucoromycotina</taxon>
        <taxon>Mucoromycetes</taxon>
        <taxon>Mucorales</taxon>
        <taxon>Lichtheimiaceae</taxon>
        <taxon>Circinella</taxon>
    </lineage>
</organism>
<evidence type="ECO:0000259" key="4">
    <source>
        <dbReference type="Pfam" id="PF13649"/>
    </source>
</evidence>
<proteinExistence type="predicted"/>
<evidence type="ECO:0000256" key="1">
    <source>
        <dbReference type="ARBA" id="ARBA00022603"/>
    </source>
</evidence>
<gene>
    <name evidence="5" type="ORF">INT45_009517</name>
</gene>
<protein>
    <recommendedName>
        <fullName evidence="4">Methyltransferase domain-containing protein</fullName>
    </recommendedName>
</protein>
<comment type="caution">
    <text evidence="5">The sequence shown here is derived from an EMBL/GenBank/DDBJ whole genome shotgun (WGS) entry which is preliminary data.</text>
</comment>
<dbReference type="Proteomes" id="UP000646827">
    <property type="component" value="Unassembled WGS sequence"/>
</dbReference>
<dbReference type="PANTHER" id="PTHR43591:SF24">
    <property type="entry name" value="2-METHOXY-6-POLYPRENYL-1,4-BENZOQUINOL METHYLASE, MITOCHONDRIAL"/>
    <property type="match status" value="1"/>
</dbReference>
<dbReference type="Pfam" id="PF13649">
    <property type="entry name" value="Methyltransf_25"/>
    <property type="match status" value="1"/>
</dbReference>
<dbReference type="InterPro" id="IPR029063">
    <property type="entry name" value="SAM-dependent_MTases_sf"/>
</dbReference>
<keyword evidence="2" id="KW-0808">Transferase</keyword>
<dbReference type="EMBL" id="JAEPRB010000031">
    <property type="protein sequence ID" value="KAG2225188.1"/>
    <property type="molecule type" value="Genomic_DNA"/>
</dbReference>
<dbReference type="CDD" id="cd02440">
    <property type="entry name" value="AdoMet_MTases"/>
    <property type="match status" value="1"/>
</dbReference>
<name>A0A8H7VQM4_9FUNG</name>
<evidence type="ECO:0000256" key="2">
    <source>
        <dbReference type="ARBA" id="ARBA00022679"/>
    </source>
</evidence>
<dbReference type="Gene3D" id="3.40.50.150">
    <property type="entry name" value="Vaccinia Virus protein VP39"/>
    <property type="match status" value="1"/>
</dbReference>
<dbReference type="InterPro" id="IPR023576">
    <property type="entry name" value="UbiE/COQ5_MeTrFase_CS"/>
</dbReference>
<dbReference type="AlphaFoldDB" id="A0A8H7VQM4"/>
<evidence type="ECO:0000313" key="6">
    <source>
        <dbReference type="Proteomes" id="UP000646827"/>
    </source>
</evidence>
<keyword evidence="1" id="KW-0489">Methyltransferase</keyword>
<reference evidence="5 6" key="1">
    <citation type="submission" date="2020-12" db="EMBL/GenBank/DDBJ databases">
        <title>Metabolic potential, ecology and presence of endohyphal bacteria is reflected in genomic diversity of Mucoromycotina.</title>
        <authorList>
            <person name="Muszewska A."/>
            <person name="Okrasinska A."/>
            <person name="Steczkiewicz K."/>
            <person name="Drgas O."/>
            <person name="Orlowska M."/>
            <person name="Perlinska-Lenart U."/>
            <person name="Aleksandrzak-Piekarczyk T."/>
            <person name="Szatraj K."/>
            <person name="Zielenkiewicz U."/>
            <person name="Pilsyk S."/>
            <person name="Malc E."/>
            <person name="Mieczkowski P."/>
            <person name="Kruszewska J.S."/>
            <person name="Biernat P."/>
            <person name="Pawlowska J."/>
        </authorList>
    </citation>
    <scope>NUCLEOTIDE SEQUENCE [LARGE SCALE GENOMIC DNA]</scope>
    <source>
        <strain evidence="5 6">CBS 142.35</strain>
    </source>
</reference>
<evidence type="ECO:0000256" key="3">
    <source>
        <dbReference type="ARBA" id="ARBA00022691"/>
    </source>
</evidence>
<keyword evidence="6" id="KW-1185">Reference proteome</keyword>
<dbReference type="SUPFAM" id="SSF53335">
    <property type="entry name" value="S-adenosyl-L-methionine-dependent methyltransferases"/>
    <property type="match status" value="1"/>
</dbReference>
<feature type="non-terminal residue" evidence="5">
    <location>
        <position position="1"/>
    </location>
</feature>
<dbReference type="OrthoDB" id="2013972at2759"/>
<dbReference type="InterPro" id="IPR041698">
    <property type="entry name" value="Methyltransf_25"/>
</dbReference>
<accession>A0A8H7VQM4</accession>